<dbReference type="PANTHER" id="PTHR22763">
    <property type="entry name" value="RING ZINC FINGER PROTEIN"/>
    <property type="match status" value="1"/>
</dbReference>
<evidence type="ECO:0000313" key="9">
    <source>
        <dbReference type="Proteomes" id="UP000324748"/>
    </source>
</evidence>
<dbReference type="InterPro" id="IPR013083">
    <property type="entry name" value="Znf_RING/FYVE/PHD"/>
</dbReference>
<dbReference type="InterPro" id="IPR050731">
    <property type="entry name" value="HRD1_E3_ubiq-ligases"/>
</dbReference>
<gene>
    <name evidence="8" type="ORF">PGT21_017364</name>
</gene>
<feature type="compositionally biased region" description="Polar residues" evidence="5">
    <location>
        <begin position="259"/>
        <end position="272"/>
    </location>
</feature>
<evidence type="ECO:0000256" key="1">
    <source>
        <dbReference type="ARBA" id="ARBA00022723"/>
    </source>
</evidence>
<evidence type="ECO:0000256" key="3">
    <source>
        <dbReference type="ARBA" id="ARBA00022833"/>
    </source>
</evidence>
<proteinExistence type="predicted"/>
<dbReference type="SUPFAM" id="SSF57850">
    <property type="entry name" value="RING/U-box"/>
    <property type="match status" value="1"/>
</dbReference>
<feature type="region of interest" description="Disordered" evidence="5">
    <location>
        <begin position="154"/>
        <end position="182"/>
    </location>
</feature>
<dbReference type="SMART" id="SM00184">
    <property type="entry name" value="RING"/>
    <property type="match status" value="1"/>
</dbReference>
<evidence type="ECO:0000256" key="5">
    <source>
        <dbReference type="SAM" id="MobiDB-lite"/>
    </source>
</evidence>
<evidence type="ECO:0000256" key="6">
    <source>
        <dbReference type="SAM" id="SignalP"/>
    </source>
</evidence>
<dbReference type="GO" id="GO:0012505">
    <property type="term" value="C:endomembrane system"/>
    <property type="evidence" value="ECO:0007669"/>
    <property type="project" value="TreeGrafter"/>
</dbReference>
<protein>
    <recommendedName>
        <fullName evidence="7">RING-type domain-containing protein</fullName>
    </recommendedName>
</protein>
<evidence type="ECO:0000259" key="7">
    <source>
        <dbReference type="PROSITE" id="PS50089"/>
    </source>
</evidence>
<reference evidence="8 9" key="1">
    <citation type="submission" date="2019-05" db="EMBL/GenBank/DDBJ databases">
        <title>Emergence of the Ug99 lineage of the wheat stem rust pathogen through somatic hybridization.</title>
        <authorList>
            <person name="Li F."/>
            <person name="Upadhyaya N.M."/>
            <person name="Sperschneider J."/>
            <person name="Matny O."/>
            <person name="Nguyen-Phuc H."/>
            <person name="Mago R."/>
            <person name="Raley C."/>
            <person name="Miller M.E."/>
            <person name="Silverstein K.A.T."/>
            <person name="Henningsen E."/>
            <person name="Hirsch C.D."/>
            <person name="Visser B."/>
            <person name="Pretorius Z.A."/>
            <person name="Steffenson B.J."/>
            <person name="Schwessinger B."/>
            <person name="Dodds P.N."/>
            <person name="Figueroa M."/>
        </authorList>
    </citation>
    <scope>NUCLEOTIDE SEQUENCE [LARGE SCALE GENOMIC DNA]</scope>
    <source>
        <strain evidence="8">21-0</strain>
    </source>
</reference>
<dbReference type="AlphaFoldDB" id="A0A5B0LUK6"/>
<dbReference type="Pfam" id="PF13639">
    <property type="entry name" value="zf-RING_2"/>
    <property type="match status" value="1"/>
</dbReference>
<feature type="signal peptide" evidence="6">
    <location>
        <begin position="1"/>
        <end position="24"/>
    </location>
</feature>
<feature type="region of interest" description="Disordered" evidence="5">
    <location>
        <begin position="249"/>
        <end position="272"/>
    </location>
</feature>
<dbReference type="GO" id="GO:0043161">
    <property type="term" value="P:proteasome-mediated ubiquitin-dependent protein catabolic process"/>
    <property type="evidence" value="ECO:0007669"/>
    <property type="project" value="TreeGrafter"/>
</dbReference>
<dbReference type="GO" id="GO:0008270">
    <property type="term" value="F:zinc ion binding"/>
    <property type="evidence" value="ECO:0007669"/>
    <property type="project" value="UniProtKB-KW"/>
</dbReference>
<evidence type="ECO:0000313" key="8">
    <source>
        <dbReference type="EMBL" id="KAA1067796.1"/>
    </source>
</evidence>
<evidence type="ECO:0000256" key="4">
    <source>
        <dbReference type="PROSITE-ProRule" id="PRU00175"/>
    </source>
</evidence>
<dbReference type="PROSITE" id="PS50089">
    <property type="entry name" value="ZF_RING_2"/>
    <property type="match status" value="1"/>
</dbReference>
<feature type="compositionally biased region" description="Polar residues" evidence="5">
    <location>
        <begin position="155"/>
        <end position="174"/>
    </location>
</feature>
<keyword evidence="2 4" id="KW-0863">Zinc-finger</keyword>
<dbReference type="EMBL" id="VSWC01000184">
    <property type="protein sequence ID" value="KAA1067796.1"/>
    <property type="molecule type" value="Genomic_DNA"/>
</dbReference>
<keyword evidence="9" id="KW-1185">Reference proteome</keyword>
<dbReference type="Gene3D" id="3.30.40.10">
    <property type="entry name" value="Zinc/RING finger domain, C3HC4 (zinc finger)"/>
    <property type="match status" value="1"/>
</dbReference>
<evidence type="ECO:0000256" key="2">
    <source>
        <dbReference type="ARBA" id="ARBA00022771"/>
    </source>
</evidence>
<feature type="chain" id="PRO_5023066863" description="RING-type domain-containing protein" evidence="6">
    <location>
        <begin position="25"/>
        <end position="359"/>
    </location>
</feature>
<keyword evidence="6" id="KW-0732">Signal</keyword>
<dbReference type="OrthoDB" id="3980884at2759"/>
<feature type="domain" description="RING-type" evidence="7">
    <location>
        <begin position="291"/>
        <end position="348"/>
    </location>
</feature>
<sequence length="359" mass="40627">MKLAFVQGLIFVQFLCLIALQVTAIDDIESDEEVQRYLYQVYGLQVHYDSTPERDTLGHDYGQGGRLIEAIGRRFTHLLPNRRSISARRTGRSREAPSSGMDGWVARYSEMPFFEPVLLFGSPSRYDETKEIKNTVLFGYMSKHEYLQLSALKNDGTTPSHQVDQPEQSAVTSTPHKRPKALRTQLRRISSLWRQKSRVKIFQPGPKQHDTVPLTEVLDVLADASVTGQSSSSGRETPPDWIKHLYTEASRVNDKNGKQAKSTTTLSPEHHQQTINRISDVLLGESDEQTCPACLEDFQSPRPGPNQQISVDSLEQVLLIQTCGHYFHRQCLQKWILGEKQNSCPLCRNLVNPPEQPSA</sequence>
<dbReference type="GO" id="GO:0061630">
    <property type="term" value="F:ubiquitin protein ligase activity"/>
    <property type="evidence" value="ECO:0007669"/>
    <property type="project" value="TreeGrafter"/>
</dbReference>
<organism evidence="8 9">
    <name type="scientific">Puccinia graminis f. sp. tritici</name>
    <dbReference type="NCBI Taxonomy" id="56615"/>
    <lineage>
        <taxon>Eukaryota</taxon>
        <taxon>Fungi</taxon>
        <taxon>Dikarya</taxon>
        <taxon>Basidiomycota</taxon>
        <taxon>Pucciniomycotina</taxon>
        <taxon>Pucciniomycetes</taxon>
        <taxon>Pucciniales</taxon>
        <taxon>Pucciniaceae</taxon>
        <taxon>Puccinia</taxon>
    </lineage>
</organism>
<comment type="caution">
    <text evidence="8">The sequence shown here is derived from an EMBL/GenBank/DDBJ whole genome shotgun (WGS) entry which is preliminary data.</text>
</comment>
<dbReference type="InterPro" id="IPR001841">
    <property type="entry name" value="Znf_RING"/>
</dbReference>
<keyword evidence="3" id="KW-0862">Zinc</keyword>
<dbReference type="Proteomes" id="UP000324748">
    <property type="component" value="Unassembled WGS sequence"/>
</dbReference>
<name>A0A5B0LUK6_PUCGR</name>
<accession>A0A5B0LUK6</accession>
<keyword evidence="1" id="KW-0479">Metal-binding</keyword>